<name>A0A383DH50_9ZZZZ</name>
<proteinExistence type="predicted"/>
<feature type="non-terminal residue" evidence="1">
    <location>
        <position position="97"/>
    </location>
</feature>
<accession>A0A383DH50</accession>
<dbReference type="EMBL" id="UINC01217278">
    <property type="protein sequence ID" value="SVE43807.1"/>
    <property type="molecule type" value="Genomic_DNA"/>
</dbReference>
<protein>
    <submittedName>
        <fullName evidence="1">Uncharacterized protein</fullName>
    </submittedName>
</protein>
<reference evidence="1" key="1">
    <citation type="submission" date="2018-05" db="EMBL/GenBank/DDBJ databases">
        <authorList>
            <person name="Lanie J.A."/>
            <person name="Ng W.-L."/>
            <person name="Kazmierczak K.M."/>
            <person name="Andrzejewski T.M."/>
            <person name="Davidsen T.M."/>
            <person name="Wayne K.J."/>
            <person name="Tettelin H."/>
            <person name="Glass J.I."/>
            <person name="Rusch D."/>
            <person name="Podicherti R."/>
            <person name="Tsui H.-C.T."/>
            <person name="Winkler M.E."/>
        </authorList>
    </citation>
    <scope>NUCLEOTIDE SEQUENCE</scope>
</reference>
<evidence type="ECO:0000313" key="1">
    <source>
        <dbReference type="EMBL" id="SVE43807.1"/>
    </source>
</evidence>
<dbReference type="AlphaFoldDB" id="A0A383DH50"/>
<organism evidence="1">
    <name type="scientific">marine metagenome</name>
    <dbReference type="NCBI Taxonomy" id="408172"/>
    <lineage>
        <taxon>unclassified sequences</taxon>
        <taxon>metagenomes</taxon>
        <taxon>ecological metagenomes</taxon>
    </lineage>
</organism>
<sequence length="97" mass="10058">MGDFTINGKNVITQSGVAEPVLASNVTIPAGRIDTAELADDAVTGAKIENNPTIAGNMTVSGDIVPSTPLSHRNMIINGAFQVAQRATSSTERGYKT</sequence>
<gene>
    <name evidence="1" type="ORF">METZ01_LOCUS496661</name>
</gene>